<gene>
    <name evidence="1" type="ORF">M422DRAFT_261520</name>
</gene>
<dbReference type="OrthoDB" id="3261465at2759"/>
<evidence type="ECO:0000313" key="1">
    <source>
        <dbReference type="EMBL" id="KIJ36189.1"/>
    </source>
</evidence>
<name>A0A0C9UMV9_SPHS4</name>
<evidence type="ECO:0008006" key="3">
    <source>
        <dbReference type="Google" id="ProtNLM"/>
    </source>
</evidence>
<dbReference type="EMBL" id="KN837181">
    <property type="protein sequence ID" value="KIJ36189.1"/>
    <property type="molecule type" value="Genomic_DNA"/>
</dbReference>
<sequence length="274" mass="31763">MFLRSPIPFPDVPLETKERMRLRCPRDHVADALTSGTTSNNSFTFEIRDVIRAKSNTFSQVFSGHVVDSKGRASVLHCLKLFDERIFSIRSCPTDDSAEEGLQWNPPHERLSVWKMAEDLARNEEAAYSRLAGFQGGILSHCYGLHHFILPGNYRCTGLIMEMIYDIHVSGENFKPFSKAEHKEIARHAMRVLRYGQILQTDWHPKQILIPRRESSNKPLNLVFIDFAFSEQHIDISFSPLGQDLYKCRFIFMEATGDWGMVEDQWFPQDQHEW</sequence>
<accession>A0A0C9UMV9</accession>
<dbReference type="Proteomes" id="UP000054279">
    <property type="component" value="Unassembled WGS sequence"/>
</dbReference>
<reference evidence="1 2" key="1">
    <citation type="submission" date="2014-06" db="EMBL/GenBank/DDBJ databases">
        <title>Evolutionary Origins and Diversification of the Mycorrhizal Mutualists.</title>
        <authorList>
            <consortium name="DOE Joint Genome Institute"/>
            <consortium name="Mycorrhizal Genomics Consortium"/>
            <person name="Kohler A."/>
            <person name="Kuo A."/>
            <person name="Nagy L.G."/>
            <person name="Floudas D."/>
            <person name="Copeland A."/>
            <person name="Barry K.W."/>
            <person name="Cichocki N."/>
            <person name="Veneault-Fourrey C."/>
            <person name="LaButti K."/>
            <person name="Lindquist E.A."/>
            <person name="Lipzen A."/>
            <person name="Lundell T."/>
            <person name="Morin E."/>
            <person name="Murat C."/>
            <person name="Riley R."/>
            <person name="Ohm R."/>
            <person name="Sun H."/>
            <person name="Tunlid A."/>
            <person name="Henrissat B."/>
            <person name="Grigoriev I.V."/>
            <person name="Hibbett D.S."/>
            <person name="Martin F."/>
        </authorList>
    </citation>
    <scope>NUCLEOTIDE SEQUENCE [LARGE SCALE GENOMIC DNA]</scope>
    <source>
        <strain evidence="1 2">SS14</strain>
    </source>
</reference>
<organism evidence="1 2">
    <name type="scientific">Sphaerobolus stellatus (strain SS14)</name>
    <dbReference type="NCBI Taxonomy" id="990650"/>
    <lineage>
        <taxon>Eukaryota</taxon>
        <taxon>Fungi</taxon>
        <taxon>Dikarya</taxon>
        <taxon>Basidiomycota</taxon>
        <taxon>Agaricomycotina</taxon>
        <taxon>Agaricomycetes</taxon>
        <taxon>Phallomycetidae</taxon>
        <taxon>Geastrales</taxon>
        <taxon>Sphaerobolaceae</taxon>
        <taxon>Sphaerobolus</taxon>
    </lineage>
</organism>
<keyword evidence="2" id="KW-1185">Reference proteome</keyword>
<evidence type="ECO:0000313" key="2">
    <source>
        <dbReference type="Proteomes" id="UP000054279"/>
    </source>
</evidence>
<proteinExistence type="predicted"/>
<protein>
    <recommendedName>
        <fullName evidence="3">Protein kinase domain-containing protein</fullName>
    </recommendedName>
</protein>
<dbReference type="AlphaFoldDB" id="A0A0C9UMV9"/>
<dbReference type="HOGENOM" id="CLU_1016237_0_0_1"/>